<evidence type="ECO:0000313" key="2">
    <source>
        <dbReference type="Proteomes" id="UP000054485"/>
    </source>
</evidence>
<protein>
    <submittedName>
        <fullName evidence="1">Uncharacterized protein</fullName>
    </submittedName>
</protein>
<dbReference type="AlphaFoldDB" id="A0A0D0AX61"/>
<keyword evidence="2" id="KW-1185">Reference proteome</keyword>
<evidence type="ECO:0000313" key="1">
    <source>
        <dbReference type="EMBL" id="KIK38957.1"/>
    </source>
</evidence>
<organism evidence="1 2">
    <name type="scientific">Suillus luteus UH-Slu-Lm8-n1</name>
    <dbReference type="NCBI Taxonomy" id="930992"/>
    <lineage>
        <taxon>Eukaryota</taxon>
        <taxon>Fungi</taxon>
        <taxon>Dikarya</taxon>
        <taxon>Basidiomycota</taxon>
        <taxon>Agaricomycotina</taxon>
        <taxon>Agaricomycetes</taxon>
        <taxon>Agaricomycetidae</taxon>
        <taxon>Boletales</taxon>
        <taxon>Suillineae</taxon>
        <taxon>Suillaceae</taxon>
        <taxon>Suillus</taxon>
    </lineage>
</organism>
<accession>A0A0D0AX61</accession>
<reference evidence="2" key="2">
    <citation type="submission" date="2015-01" db="EMBL/GenBank/DDBJ databases">
        <title>Evolutionary Origins and Diversification of the Mycorrhizal Mutualists.</title>
        <authorList>
            <consortium name="DOE Joint Genome Institute"/>
            <consortium name="Mycorrhizal Genomics Consortium"/>
            <person name="Kohler A."/>
            <person name="Kuo A."/>
            <person name="Nagy L.G."/>
            <person name="Floudas D."/>
            <person name="Copeland A."/>
            <person name="Barry K.W."/>
            <person name="Cichocki N."/>
            <person name="Veneault-Fourrey C."/>
            <person name="LaButti K."/>
            <person name="Lindquist E.A."/>
            <person name="Lipzen A."/>
            <person name="Lundell T."/>
            <person name="Morin E."/>
            <person name="Murat C."/>
            <person name="Riley R."/>
            <person name="Ohm R."/>
            <person name="Sun H."/>
            <person name="Tunlid A."/>
            <person name="Henrissat B."/>
            <person name="Grigoriev I.V."/>
            <person name="Hibbett D.S."/>
            <person name="Martin F."/>
        </authorList>
    </citation>
    <scope>NUCLEOTIDE SEQUENCE [LARGE SCALE GENOMIC DNA]</scope>
    <source>
        <strain evidence="2">UH-Slu-Lm8-n1</strain>
    </source>
</reference>
<dbReference type="HOGENOM" id="CLU_2456262_0_0_1"/>
<dbReference type="EMBL" id="KN835366">
    <property type="protein sequence ID" value="KIK38957.1"/>
    <property type="molecule type" value="Genomic_DNA"/>
</dbReference>
<sequence>MAQTFLPVVQAVAGAIPFAGPPMQSTTSGLLSILQAMDVRAYLIARMFLDLNAITSMGSPPLLVVFCARRANNLSAHFLISGKVYTHQP</sequence>
<dbReference type="InParanoid" id="A0A0D0AX61"/>
<dbReference type="Proteomes" id="UP000054485">
    <property type="component" value="Unassembled WGS sequence"/>
</dbReference>
<name>A0A0D0AX61_9AGAM</name>
<gene>
    <name evidence="1" type="ORF">CY34DRAFT_363626</name>
</gene>
<proteinExistence type="predicted"/>
<reference evidence="1 2" key="1">
    <citation type="submission" date="2014-04" db="EMBL/GenBank/DDBJ databases">
        <authorList>
            <consortium name="DOE Joint Genome Institute"/>
            <person name="Kuo A."/>
            <person name="Ruytinx J."/>
            <person name="Rineau F."/>
            <person name="Colpaert J."/>
            <person name="Kohler A."/>
            <person name="Nagy L.G."/>
            <person name="Floudas D."/>
            <person name="Copeland A."/>
            <person name="Barry K.W."/>
            <person name="Cichocki N."/>
            <person name="Veneault-Fourrey C."/>
            <person name="LaButti K."/>
            <person name="Lindquist E.A."/>
            <person name="Lipzen A."/>
            <person name="Lundell T."/>
            <person name="Morin E."/>
            <person name="Murat C."/>
            <person name="Sun H."/>
            <person name="Tunlid A."/>
            <person name="Henrissat B."/>
            <person name="Grigoriev I.V."/>
            <person name="Hibbett D.S."/>
            <person name="Martin F."/>
            <person name="Nordberg H.P."/>
            <person name="Cantor M.N."/>
            <person name="Hua S.X."/>
        </authorList>
    </citation>
    <scope>NUCLEOTIDE SEQUENCE [LARGE SCALE GENOMIC DNA]</scope>
    <source>
        <strain evidence="1 2">UH-Slu-Lm8-n1</strain>
    </source>
</reference>